<sequence>MSFNLANQPGDARSSIEEQKSRLYEMWQANLSRSKVEAGRILGEKAKRKGKWEEWMRAQLGTLSPPEYASMVRSELKRLLATAK</sequence>
<evidence type="ECO:0000313" key="2">
    <source>
        <dbReference type="Proteomes" id="UP000284021"/>
    </source>
</evidence>
<reference evidence="1 2" key="1">
    <citation type="submission" date="2018-09" db="EMBL/GenBank/DDBJ databases">
        <authorList>
            <person name="Zhu H."/>
        </authorList>
    </citation>
    <scope>NUCLEOTIDE SEQUENCE [LARGE SCALE GENOMIC DNA]</scope>
    <source>
        <strain evidence="1 2">K1S02-6</strain>
    </source>
</reference>
<protein>
    <submittedName>
        <fullName evidence="1">Uncharacterized protein</fullName>
    </submittedName>
</protein>
<keyword evidence="2" id="KW-1185">Reference proteome</keyword>
<proteinExistence type="predicted"/>
<comment type="caution">
    <text evidence="1">The sequence shown here is derived from an EMBL/GenBank/DDBJ whole genome shotgun (WGS) entry which is preliminary data.</text>
</comment>
<dbReference type="RefSeq" id="WP_119954819.1">
    <property type="nucleotide sequence ID" value="NZ_QYUR01000002.1"/>
</dbReference>
<accession>A0A418XPB2</accession>
<gene>
    <name evidence="1" type="ORF">D3879_14005</name>
</gene>
<dbReference type="Proteomes" id="UP000284021">
    <property type="component" value="Unassembled WGS sequence"/>
</dbReference>
<dbReference type="AlphaFoldDB" id="A0A418XPB2"/>
<dbReference type="OrthoDB" id="6999666at2"/>
<evidence type="ECO:0000313" key="1">
    <source>
        <dbReference type="EMBL" id="RJG14266.1"/>
    </source>
</evidence>
<name>A0A418XPB2_9PSED</name>
<organism evidence="1 2">
    <name type="scientific">Pseudomonas cavernicola</name>
    <dbReference type="NCBI Taxonomy" id="2320866"/>
    <lineage>
        <taxon>Bacteria</taxon>
        <taxon>Pseudomonadati</taxon>
        <taxon>Pseudomonadota</taxon>
        <taxon>Gammaproteobacteria</taxon>
        <taxon>Pseudomonadales</taxon>
        <taxon>Pseudomonadaceae</taxon>
        <taxon>Pseudomonas</taxon>
    </lineage>
</organism>
<dbReference type="EMBL" id="QYUR01000002">
    <property type="protein sequence ID" value="RJG14266.1"/>
    <property type="molecule type" value="Genomic_DNA"/>
</dbReference>